<organism evidence="4 5">
    <name type="scientific">Mobilisporobacter senegalensis</name>
    <dbReference type="NCBI Taxonomy" id="1329262"/>
    <lineage>
        <taxon>Bacteria</taxon>
        <taxon>Bacillati</taxon>
        <taxon>Bacillota</taxon>
        <taxon>Clostridia</taxon>
        <taxon>Lachnospirales</taxon>
        <taxon>Lachnospiraceae</taxon>
        <taxon>Mobilisporobacter</taxon>
    </lineage>
</organism>
<gene>
    <name evidence="4" type="ORF">EDD66_103289</name>
</gene>
<dbReference type="InterPro" id="IPR029052">
    <property type="entry name" value="Metallo-depent_PP-like"/>
</dbReference>
<dbReference type="InterPro" id="IPR052169">
    <property type="entry name" value="CW_Biosynth-Accessory"/>
</dbReference>
<dbReference type="EMBL" id="RJVG01000003">
    <property type="protein sequence ID" value="ROR29353.1"/>
    <property type="molecule type" value="Genomic_DNA"/>
</dbReference>
<feature type="region of interest" description="Disordered" evidence="2">
    <location>
        <begin position="61"/>
        <end position="80"/>
    </location>
</feature>
<evidence type="ECO:0000256" key="1">
    <source>
        <dbReference type="ARBA" id="ARBA00005662"/>
    </source>
</evidence>
<evidence type="ECO:0000256" key="2">
    <source>
        <dbReference type="SAM" id="MobiDB-lite"/>
    </source>
</evidence>
<accession>A0A3N1XRQ9</accession>
<name>A0A3N1XRQ9_9FIRM</name>
<keyword evidence="5" id="KW-1185">Reference proteome</keyword>
<comment type="caution">
    <text evidence="4">The sequence shown here is derived from an EMBL/GenBank/DDBJ whole genome shotgun (WGS) entry which is preliminary data.</text>
</comment>
<evidence type="ECO:0000313" key="5">
    <source>
        <dbReference type="Proteomes" id="UP000273083"/>
    </source>
</evidence>
<sequence length="393" mass="44545">MSKKKFALLLGFMIFSLLTLSIVIGMEVINYFNTKDNIQISDTPEKNNVVPIEENIPEIIEGEESDENISEEENSVEEPDSPISLAFAGDVLLSNHQLNQYDKGNNKIHGILSKDLADIMLTADIMMVNQEFPFSSRGTQAEDKQYTFRVDPERVNILSEMGIDIVTLANNHTLDYGIDALLDSIDTLDRENIKHVGAGRNLEEAKLLESFELQNKKIAFLGASRVIPVYEWNAMENKPGLFTTYDPALLLDEIKAAKQNHDIVVVYVHWGIERAEYPKDYQRNMGKLYIEAGADVVIGAHPHVLQGIEYYRGKPIVYSLGNFVFGTSTFQTMVLKTEINTENEIVISIIPCQSNNGYTTLKDKKQWKEFYKYMEQISFNVTIDENGVVHSKE</sequence>
<dbReference type="Proteomes" id="UP000273083">
    <property type="component" value="Unassembled WGS sequence"/>
</dbReference>
<dbReference type="InterPro" id="IPR019079">
    <property type="entry name" value="Capsule_synth_CapA"/>
</dbReference>
<dbReference type="SUPFAM" id="SSF56300">
    <property type="entry name" value="Metallo-dependent phosphatases"/>
    <property type="match status" value="1"/>
</dbReference>
<dbReference type="Gene3D" id="3.60.21.10">
    <property type="match status" value="1"/>
</dbReference>
<evidence type="ECO:0000259" key="3">
    <source>
        <dbReference type="SMART" id="SM00854"/>
    </source>
</evidence>
<dbReference type="PANTHER" id="PTHR33393:SF13">
    <property type="entry name" value="PGA BIOSYNTHESIS PROTEIN CAPA"/>
    <property type="match status" value="1"/>
</dbReference>
<reference evidence="4 5" key="1">
    <citation type="submission" date="2018-11" db="EMBL/GenBank/DDBJ databases">
        <title>Genomic Encyclopedia of Type Strains, Phase IV (KMG-IV): sequencing the most valuable type-strain genomes for metagenomic binning, comparative biology and taxonomic classification.</title>
        <authorList>
            <person name="Goeker M."/>
        </authorList>
    </citation>
    <scope>NUCLEOTIDE SEQUENCE [LARGE SCALE GENOMIC DNA]</scope>
    <source>
        <strain evidence="4 5">DSM 26537</strain>
    </source>
</reference>
<dbReference type="SMART" id="SM00854">
    <property type="entry name" value="PGA_cap"/>
    <property type="match status" value="1"/>
</dbReference>
<protein>
    <submittedName>
        <fullName evidence="4">Poly-gamma-glutamate synthesis protein (Capsule biosynthesis protein)</fullName>
    </submittedName>
</protein>
<dbReference type="AlphaFoldDB" id="A0A3N1XRQ9"/>
<dbReference type="CDD" id="cd07381">
    <property type="entry name" value="MPP_CapA"/>
    <property type="match status" value="1"/>
</dbReference>
<dbReference type="OrthoDB" id="9810906at2"/>
<dbReference type="RefSeq" id="WP_123608793.1">
    <property type="nucleotide sequence ID" value="NZ_RJVG01000003.1"/>
</dbReference>
<dbReference type="Pfam" id="PF09587">
    <property type="entry name" value="PGA_cap"/>
    <property type="match status" value="1"/>
</dbReference>
<evidence type="ECO:0000313" key="4">
    <source>
        <dbReference type="EMBL" id="ROR29353.1"/>
    </source>
</evidence>
<comment type="similarity">
    <text evidence="1">Belongs to the CapA family.</text>
</comment>
<feature type="domain" description="Capsule synthesis protein CapA" evidence="3">
    <location>
        <begin position="84"/>
        <end position="327"/>
    </location>
</feature>
<dbReference type="PANTHER" id="PTHR33393">
    <property type="entry name" value="POLYGLUTAMINE SYNTHESIS ACCESSORY PROTEIN RV0574C-RELATED"/>
    <property type="match status" value="1"/>
</dbReference>
<proteinExistence type="inferred from homology"/>